<dbReference type="InterPro" id="IPR001680">
    <property type="entry name" value="WD40_rpt"/>
</dbReference>
<dbReference type="AlphaFoldDB" id="A0AAV8X1Z6"/>
<dbReference type="PANTHER" id="PTHR19932">
    <property type="entry name" value="WD REPEAT AND HMG-BOX DNA BINDING PROTEIN"/>
    <property type="match status" value="1"/>
</dbReference>
<dbReference type="InterPro" id="IPR019775">
    <property type="entry name" value="WD40_repeat_CS"/>
</dbReference>
<keyword evidence="2" id="KW-0677">Repeat</keyword>
<dbReference type="PROSITE" id="PS00678">
    <property type="entry name" value="WD_REPEATS_1"/>
    <property type="match status" value="1"/>
</dbReference>
<feature type="domain" description="WDHD1 first WD40" evidence="5">
    <location>
        <begin position="9"/>
        <end position="286"/>
    </location>
</feature>
<evidence type="ECO:0000259" key="5">
    <source>
        <dbReference type="Pfam" id="PF24817"/>
    </source>
</evidence>
<feature type="repeat" description="WD" evidence="3">
    <location>
        <begin position="9"/>
        <end position="41"/>
    </location>
</feature>
<dbReference type="PROSITE" id="PS50294">
    <property type="entry name" value="WD_REPEATS_REGION"/>
    <property type="match status" value="2"/>
</dbReference>
<dbReference type="InterPro" id="IPR015943">
    <property type="entry name" value="WD40/YVTN_repeat-like_dom_sf"/>
</dbReference>
<dbReference type="InterPro" id="IPR036322">
    <property type="entry name" value="WD40_repeat_dom_sf"/>
</dbReference>
<dbReference type="SMART" id="SM00320">
    <property type="entry name" value="WD40"/>
    <property type="match status" value="4"/>
</dbReference>
<dbReference type="Pfam" id="PF24817">
    <property type="entry name" value="WD40_WDHD1_1st"/>
    <property type="match status" value="1"/>
</dbReference>
<comment type="caution">
    <text evidence="6">The sequence shown here is derived from an EMBL/GenBank/DDBJ whole genome shotgun (WGS) entry which is preliminary data.</text>
</comment>
<gene>
    <name evidence="6" type="ORF">NQ318_021221</name>
</gene>
<dbReference type="GO" id="GO:0000278">
    <property type="term" value="P:mitotic cell cycle"/>
    <property type="evidence" value="ECO:0007669"/>
    <property type="project" value="TreeGrafter"/>
</dbReference>
<dbReference type="InterPro" id="IPR057646">
    <property type="entry name" value="WD40_WDHD1_1st"/>
</dbReference>
<proteinExistence type="predicted"/>
<evidence type="ECO:0000313" key="7">
    <source>
        <dbReference type="Proteomes" id="UP001162162"/>
    </source>
</evidence>
<feature type="compositionally biased region" description="Basic and acidic residues" evidence="4">
    <location>
        <begin position="323"/>
        <end position="335"/>
    </location>
</feature>
<accession>A0AAV8X1Z6</accession>
<dbReference type="GO" id="GO:0006261">
    <property type="term" value="P:DNA-templated DNA replication"/>
    <property type="evidence" value="ECO:0007669"/>
    <property type="project" value="TreeGrafter"/>
</dbReference>
<keyword evidence="7" id="KW-1185">Reference proteome</keyword>
<dbReference type="PROSITE" id="PS50082">
    <property type="entry name" value="WD_REPEATS_2"/>
    <property type="match status" value="2"/>
</dbReference>
<evidence type="ECO:0000256" key="1">
    <source>
        <dbReference type="ARBA" id="ARBA00022574"/>
    </source>
</evidence>
<dbReference type="GO" id="GO:0003682">
    <property type="term" value="F:chromatin binding"/>
    <property type="evidence" value="ECO:0007669"/>
    <property type="project" value="TreeGrafter"/>
</dbReference>
<dbReference type="PANTHER" id="PTHR19932:SF10">
    <property type="entry name" value="WD REPEAT AND HMG-BOX DNA-BINDING PROTEIN 1"/>
    <property type="match status" value="1"/>
</dbReference>
<name>A0AAV8X1Z6_9CUCU</name>
<feature type="compositionally biased region" description="Acidic residues" evidence="4">
    <location>
        <begin position="295"/>
        <end position="317"/>
    </location>
</feature>
<keyword evidence="1 3" id="KW-0853">WD repeat</keyword>
<protein>
    <recommendedName>
        <fullName evidence="5">WDHD1 first WD40 domain-containing protein</fullName>
    </recommendedName>
</protein>
<dbReference type="EMBL" id="JAPWTK010001380">
    <property type="protein sequence ID" value="KAJ8932702.1"/>
    <property type="molecule type" value="Genomic_DNA"/>
</dbReference>
<organism evidence="6 7">
    <name type="scientific">Aromia moschata</name>
    <dbReference type="NCBI Taxonomy" id="1265417"/>
    <lineage>
        <taxon>Eukaryota</taxon>
        <taxon>Metazoa</taxon>
        <taxon>Ecdysozoa</taxon>
        <taxon>Arthropoda</taxon>
        <taxon>Hexapoda</taxon>
        <taxon>Insecta</taxon>
        <taxon>Pterygota</taxon>
        <taxon>Neoptera</taxon>
        <taxon>Endopterygota</taxon>
        <taxon>Coleoptera</taxon>
        <taxon>Polyphaga</taxon>
        <taxon>Cucujiformia</taxon>
        <taxon>Chrysomeloidea</taxon>
        <taxon>Cerambycidae</taxon>
        <taxon>Cerambycinae</taxon>
        <taxon>Callichromatini</taxon>
        <taxon>Aromia</taxon>
    </lineage>
</organism>
<evidence type="ECO:0000313" key="6">
    <source>
        <dbReference type="EMBL" id="KAJ8932702.1"/>
    </source>
</evidence>
<feature type="region of interest" description="Disordered" evidence="4">
    <location>
        <begin position="287"/>
        <end position="335"/>
    </location>
</feature>
<dbReference type="SUPFAM" id="SSF50978">
    <property type="entry name" value="WD40 repeat-like"/>
    <property type="match status" value="1"/>
</dbReference>
<feature type="repeat" description="WD" evidence="3">
    <location>
        <begin position="133"/>
        <end position="174"/>
    </location>
</feature>
<evidence type="ECO:0000256" key="3">
    <source>
        <dbReference type="PROSITE-ProRule" id="PRU00221"/>
    </source>
</evidence>
<dbReference type="GO" id="GO:0006281">
    <property type="term" value="P:DNA repair"/>
    <property type="evidence" value="ECO:0007669"/>
    <property type="project" value="TreeGrafter"/>
</dbReference>
<evidence type="ECO:0000256" key="4">
    <source>
        <dbReference type="SAM" id="MobiDB-lite"/>
    </source>
</evidence>
<reference evidence="6" key="1">
    <citation type="journal article" date="2023" name="Insect Mol. Biol.">
        <title>Genome sequencing provides insights into the evolution of gene families encoding plant cell wall-degrading enzymes in longhorned beetles.</title>
        <authorList>
            <person name="Shin N.R."/>
            <person name="Okamura Y."/>
            <person name="Kirsch R."/>
            <person name="Pauchet Y."/>
        </authorList>
    </citation>
    <scope>NUCLEOTIDE SEQUENCE</scope>
    <source>
        <strain evidence="6">AMC_N1</strain>
    </source>
</reference>
<evidence type="ECO:0000256" key="2">
    <source>
        <dbReference type="ARBA" id="ARBA00022737"/>
    </source>
</evidence>
<dbReference type="GO" id="GO:0043596">
    <property type="term" value="C:nuclear replication fork"/>
    <property type="evidence" value="ECO:0007669"/>
    <property type="project" value="TreeGrafter"/>
</dbReference>
<dbReference type="Gene3D" id="2.130.10.10">
    <property type="entry name" value="YVTN repeat-like/Quinoprotein amine dehydrogenase"/>
    <property type="match status" value="2"/>
</dbReference>
<sequence>MSMVHEPLRYAHDEGHTDVCYTEDGSKFITCGADGDIRIWSSEENEDPIHNCIGEWALSVRQRGNNVYVATSSNDIQILTLPDGDRDGVLDRFVAPINHIAVGKNSNLIALAGEDMEVKLINLERMNKEIKVLSGLSGPCLSVAICPNSKMIAASSGDSKLRIWDIESTNLLKEIACFPKVNSFANAKILGRIDFDPIKGIHLAYPDKSNIVILNTDDWSQHATLNCDVTAMYSIVQYSPCGNYIAATSEEGDFVVWDASSQMVINRSKHPKSVSIGGLMWNPKESMDQHSVNEENNDNEDVFENINFEDDDDEDNENAISVEKLKRQHMESPSL</sequence>
<dbReference type="Proteomes" id="UP001162162">
    <property type="component" value="Unassembled WGS sequence"/>
</dbReference>